<evidence type="ECO:0000313" key="4">
    <source>
        <dbReference type="Proteomes" id="UP000250369"/>
    </source>
</evidence>
<dbReference type="Pfam" id="PF12996">
    <property type="entry name" value="DUF3880"/>
    <property type="match status" value="1"/>
</dbReference>
<dbReference type="RefSeq" id="WP_113035836.1">
    <property type="nucleotide sequence ID" value="NZ_QMFB01000036.1"/>
</dbReference>
<evidence type="ECO:0000259" key="1">
    <source>
        <dbReference type="Pfam" id="PF12996"/>
    </source>
</evidence>
<proteinExistence type="predicted"/>
<dbReference type="OrthoDB" id="7019976at2"/>
<dbReference type="Gene3D" id="3.40.50.2000">
    <property type="entry name" value="Glycogen Phosphorylase B"/>
    <property type="match status" value="1"/>
</dbReference>
<feature type="domain" description="Spore protein YkvP N-terminal" evidence="1">
    <location>
        <begin position="3"/>
        <end position="109"/>
    </location>
</feature>
<evidence type="ECO:0000259" key="2">
    <source>
        <dbReference type="Pfam" id="PF13524"/>
    </source>
</evidence>
<accession>A0A329LWA8</accession>
<reference evidence="3 4" key="1">
    <citation type="journal article" date="2009" name="Int. J. Syst. Evol. Microbiol.">
        <title>Paenibacillus contaminans sp. nov., isolated from a contaminated laboratory plate.</title>
        <authorList>
            <person name="Chou J.H."/>
            <person name="Lee J.H."/>
            <person name="Lin M.C."/>
            <person name="Chang P.S."/>
            <person name="Arun A.B."/>
            <person name="Young C.C."/>
            <person name="Chen W.M."/>
        </authorList>
    </citation>
    <scope>NUCLEOTIDE SEQUENCE [LARGE SCALE GENOMIC DNA]</scope>
    <source>
        <strain evidence="3 4">CKOBP-6</strain>
    </source>
</reference>
<gene>
    <name evidence="3" type="ORF">DQG23_35785</name>
</gene>
<dbReference type="Proteomes" id="UP000250369">
    <property type="component" value="Unassembled WGS sequence"/>
</dbReference>
<organism evidence="3 4">
    <name type="scientific">Paenibacillus contaminans</name>
    <dbReference type="NCBI Taxonomy" id="450362"/>
    <lineage>
        <taxon>Bacteria</taxon>
        <taxon>Bacillati</taxon>
        <taxon>Bacillota</taxon>
        <taxon>Bacilli</taxon>
        <taxon>Bacillales</taxon>
        <taxon>Paenibacillaceae</taxon>
        <taxon>Paenibacillus</taxon>
    </lineage>
</organism>
<sequence>MRVLFLESHPMWIHGLPNGFRDAGHKVKISGPLTRTNIPKLIAGFRPHLIVTLGWTFEHKKNKRAWIREAVKKSGIPHIYWATEDPTHTESFTLPYLRGTRPDFVFTICRSRVADYRKLGIRAAHLDFGYHPKVHRRVPVVGKYRCNIGVVANAYPQVLRRFPNHFRKQSLQQLLRPLVRGNVRVDLWGRNWEGMKEHFGKGVPKKWIHGYLDYTQANKVYSSAKIIIALQNQLTQVTQRTYEILGSGGFVLTNDTPEIRRLFKHKKHLLLSKSPAETLQLVDYYLKHPVERERIRKAGQAAARKHSYEQRARRIVRVLRQHRILR</sequence>
<name>A0A329LWA8_9BACL</name>
<feature type="domain" description="Spore protein YkvP/CgeB glycosyl transferase-like" evidence="2">
    <location>
        <begin position="172"/>
        <end position="316"/>
    </location>
</feature>
<dbReference type="AlphaFoldDB" id="A0A329LWA8"/>
<dbReference type="EMBL" id="QMFB01000036">
    <property type="protein sequence ID" value="RAV11728.1"/>
    <property type="molecule type" value="Genomic_DNA"/>
</dbReference>
<dbReference type="Pfam" id="PF13524">
    <property type="entry name" value="Glyco_trans_1_2"/>
    <property type="match status" value="1"/>
</dbReference>
<dbReference type="SUPFAM" id="SSF53756">
    <property type="entry name" value="UDP-Glycosyltransferase/glycogen phosphorylase"/>
    <property type="match status" value="1"/>
</dbReference>
<dbReference type="InterPro" id="IPR055259">
    <property type="entry name" value="YkvP/CgeB_Glyco_trans-like"/>
</dbReference>
<evidence type="ECO:0000313" key="3">
    <source>
        <dbReference type="EMBL" id="RAV11728.1"/>
    </source>
</evidence>
<keyword evidence="4" id="KW-1185">Reference proteome</keyword>
<protein>
    <submittedName>
        <fullName evidence="3">Peptigoglycan-binding protein LysM</fullName>
    </submittedName>
</protein>
<comment type="caution">
    <text evidence="3">The sequence shown here is derived from an EMBL/GenBank/DDBJ whole genome shotgun (WGS) entry which is preliminary data.</text>
</comment>
<dbReference type="InterPro" id="IPR024542">
    <property type="entry name" value="YkvP_N"/>
</dbReference>